<dbReference type="AlphaFoldDB" id="A0A0A0IAD4"/>
<dbReference type="Proteomes" id="UP000030012">
    <property type="component" value="Unassembled WGS sequence"/>
</dbReference>
<dbReference type="RefSeq" id="WP_039253763.1">
    <property type="nucleotide sequence ID" value="NZ_JENJ01000013.1"/>
</dbReference>
<comment type="caution">
    <text evidence="1">The sequence shown here is derived from an EMBL/GenBank/DDBJ whole genome shotgun (WGS) entry which is preliminary data.</text>
</comment>
<accession>A0A0A0IAD4</accession>
<evidence type="ECO:0000313" key="2">
    <source>
        <dbReference type="Proteomes" id="UP000030012"/>
    </source>
</evidence>
<reference evidence="1 2" key="1">
    <citation type="submission" date="2014-01" db="EMBL/GenBank/DDBJ databases">
        <title>Plasmidome dynamics in the species complex Clostridium novyi sensu lato converts strains of independent lineages into distinctly different pathogens.</title>
        <authorList>
            <person name="Skarin H."/>
            <person name="Segerman B."/>
        </authorList>
    </citation>
    <scope>NUCLEOTIDE SEQUENCE [LARGE SCALE GENOMIC DNA]</scope>
    <source>
        <strain evidence="1 2">4552</strain>
    </source>
</reference>
<sequence>MNTSILKFILISLGINIINNNKNKSSKLKKINLPSFRGVLEIKHFLPGRIRFYAPILKDNNDLKENILHQFSKISSITSIKINSVTGSILVEYKQDEIEPMILMGVLLKLMNLEGEIGKEPMPFIKKEIINLKESVNLAIYDKTKGIIDGKTIITLLLIILGIYTLKNKNRKDVNLPGLNYIWWAYTSIKK</sequence>
<dbReference type="OrthoDB" id="1937772at2"/>
<evidence type="ECO:0000313" key="1">
    <source>
        <dbReference type="EMBL" id="KGM97226.1"/>
    </source>
</evidence>
<dbReference type="Pfam" id="PF19991">
    <property type="entry name" value="HMA_2"/>
    <property type="match status" value="1"/>
</dbReference>
<proteinExistence type="predicted"/>
<organism evidence="1 2">
    <name type="scientific">Clostridium novyi A str. 4552</name>
    <dbReference type="NCBI Taxonomy" id="1444289"/>
    <lineage>
        <taxon>Bacteria</taxon>
        <taxon>Bacillati</taxon>
        <taxon>Bacillota</taxon>
        <taxon>Clostridia</taxon>
        <taxon>Eubacteriales</taxon>
        <taxon>Clostridiaceae</taxon>
        <taxon>Clostridium</taxon>
    </lineage>
</organism>
<evidence type="ECO:0008006" key="3">
    <source>
        <dbReference type="Google" id="ProtNLM"/>
    </source>
</evidence>
<protein>
    <recommendedName>
        <fullName evidence="3">HMA domain-containing protein</fullName>
    </recommendedName>
</protein>
<dbReference type="EMBL" id="JENJ01000013">
    <property type="protein sequence ID" value="KGM97226.1"/>
    <property type="molecule type" value="Genomic_DNA"/>
</dbReference>
<gene>
    <name evidence="1" type="ORF">Z968_04300</name>
</gene>
<name>A0A0A0IAD4_CLONO</name>